<dbReference type="Proteomes" id="UP001054945">
    <property type="component" value="Unassembled WGS sequence"/>
</dbReference>
<gene>
    <name evidence="1" type="ORF">CEXT_208531</name>
</gene>
<evidence type="ECO:0000313" key="2">
    <source>
        <dbReference type="Proteomes" id="UP001054945"/>
    </source>
</evidence>
<reference evidence="1 2" key="1">
    <citation type="submission" date="2021-06" db="EMBL/GenBank/DDBJ databases">
        <title>Caerostris extrusa draft genome.</title>
        <authorList>
            <person name="Kono N."/>
            <person name="Arakawa K."/>
        </authorList>
    </citation>
    <scope>NUCLEOTIDE SEQUENCE [LARGE SCALE GENOMIC DNA]</scope>
</reference>
<dbReference type="EMBL" id="BPLR01017710">
    <property type="protein sequence ID" value="GIY93820.1"/>
    <property type="molecule type" value="Genomic_DNA"/>
</dbReference>
<accession>A0AAV4XFL0</accession>
<protein>
    <submittedName>
        <fullName evidence="1">Uncharacterized protein</fullName>
    </submittedName>
</protein>
<proteinExistence type="predicted"/>
<evidence type="ECO:0000313" key="1">
    <source>
        <dbReference type="EMBL" id="GIY93820.1"/>
    </source>
</evidence>
<keyword evidence="2" id="KW-1185">Reference proteome</keyword>
<comment type="caution">
    <text evidence="1">The sequence shown here is derived from an EMBL/GenBank/DDBJ whole genome shotgun (WGS) entry which is preliminary data.</text>
</comment>
<sequence length="94" mass="10453">MIGHETFCAQTRPFSSRLCQYTEVQNMVIGKSICKCTSTASFWKDNCVVWVDGVVYCKTIVFRGGVSRYFTVNGKHSLLSKPGHSNTSTACMSE</sequence>
<name>A0AAV4XFL0_CAEEX</name>
<organism evidence="1 2">
    <name type="scientific">Caerostris extrusa</name>
    <name type="common">Bark spider</name>
    <name type="synonym">Caerostris bankana</name>
    <dbReference type="NCBI Taxonomy" id="172846"/>
    <lineage>
        <taxon>Eukaryota</taxon>
        <taxon>Metazoa</taxon>
        <taxon>Ecdysozoa</taxon>
        <taxon>Arthropoda</taxon>
        <taxon>Chelicerata</taxon>
        <taxon>Arachnida</taxon>
        <taxon>Araneae</taxon>
        <taxon>Araneomorphae</taxon>
        <taxon>Entelegynae</taxon>
        <taxon>Araneoidea</taxon>
        <taxon>Araneidae</taxon>
        <taxon>Caerostris</taxon>
    </lineage>
</organism>
<dbReference type="AlphaFoldDB" id="A0AAV4XFL0"/>